<keyword evidence="2" id="KW-1185">Reference proteome</keyword>
<sequence>MTYGQFYCFSPDEIDNFNLDAISPDSDVVCVLEVDLEIPPSQHERQNDWPMAPEQSLMSNRPGGDCVTFPLVTSSSIRLCDDFVSLQSRYKLE</sequence>
<gene>
    <name evidence="1" type="ORF">CDAR_425941</name>
</gene>
<comment type="caution">
    <text evidence="1">The sequence shown here is derived from an EMBL/GenBank/DDBJ whole genome shotgun (WGS) entry which is preliminary data.</text>
</comment>
<evidence type="ECO:0000313" key="1">
    <source>
        <dbReference type="EMBL" id="GIY39573.1"/>
    </source>
</evidence>
<organism evidence="1 2">
    <name type="scientific">Caerostris darwini</name>
    <dbReference type="NCBI Taxonomy" id="1538125"/>
    <lineage>
        <taxon>Eukaryota</taxon>
        <taxon>Metazoa</taxon>
        <taxon>Ecdysozoa</taxon>
        <taxon>Arthropoda</taxon>
        <taxon>Chelicerata</taxon>
        <taxon>Arachnida</taxon>
        <taxon>Araneae</taxon>
        <taxon>Araneomorphae</taxon>
        <taxon>Entelegynae</taxon>
        <taxon>Araneoidea</taxon>
        <taxon>Araneidae</taxon>
        <taxon>Caerostris</taxon>
    </lineage>
</organism>
<evidence type="ECO:0000313" key="2">
    <source>
        <dbReference type="Proteomes" id="UP001054837"/>
    </source>
</evidence>
<dbReference type="EMBL" id="BPLQ01008819">
    <property type="protein sequence ID" value="GIY39573.1"/>
    <property type="molecule type" value="Genomic_DNA"/>
</dbReference>
<accession>A0AAV4T6Q4</accession>
<reference evidence="1 2" key="1">
    <citation type="submission" date="2021-06" db="EMBL/GenBank/DDBJ databases">
        <title>Caerostris darwini draft genome.</title>
        <authorList>
            <person name="Kono N."/>
            <person name="Arakawa K."/>
        </authorList>
    </citation>
    <scope>NUCLEOTIDE SEQUENCE [LARGE SCALE GENOMIC DNA]</scope>
</reference>
<name>A0AAV4T6Q4_9ARAC</name>
<proteinExistence type="predicted"/>
<protein>
    <submittedName>
        <fullName evidence="1">Uncharacterized protein</fullName>
    </submittedName>
</protein>
<dbReference type="AlphaFoldDB" id="A0AAV4T6Q4"/>
<dbReference type="Proteomes" id="UP001054837">
    <property type="component" value="Unassembled WGS sequence"/>
</dbReference>